<reference evidence="3 4" key="1">
    <citation type="journal article" date="2019" name="Front. Microbiol.">
        <title>Ammonia Oxidation by the Arctic Terrestrial Thaumarchaeote Candidatus Nitrosocosmicus arcticus Is Stimulated by Increasing Temperatures.</title>
        <authorList>
            <person name="Alves R.J.E."/>
            <person name="Kerou M."/>
            <person name="Zappe A."/>
            <person name="Bittner R."/>
            <person name="Abby S.S."/>
            <person name="Schmidt H.A."/>
            <person name="Pfeifer K."/>
            <person name="Schleper C."/>
        </authorList>
    </citation>
    <scope>NUCLEOTIDE SEQUENCE [LARGE SCALE GENOMIC DNA]</scope>
    <source>
        <strain evidence="3 4">Kfb</strain>
    </source>
</reference>
<dbReference type="PANTHER" id="PTHR42146">
    <property type="entry name" value="3',5'-CYCLIC-NUCLEOTIDE PHOSPHODIESTERASE"/>
    <property type="match status" value="1"/>
</dbReference>
<dbReference type="OrthoDB" id="36101at2157"/>
<dbReference type="EMBL" id="VOAH01000011">
    <property type="protein sequence ID" value="TVP39938.1"/>
    <property type="molecule type" value="Genomic_DNA"/>
</dbReference>
<dbReference type="Pfam" id="PF01368">
    <property type="entry name" value="DHH"/>
    <property type="match status" value="1"/>
</dbReference>
<proteinExistence type="predicted"/>
<dbReference type="InterPro" id="IPR052968">
    <property type="entry name" value="Nucleotide_metab_enz"/>
</dbReference>
<dbReference type="InterPro" id="IPR001667">
    <property type="entry name" value="DDH_dom"/>
</dbReference>
<evidence type="ECO:0000313" key="3">
    <source>
        <dbReference type="EMBL" id="TVP39938.1"/>
    </source>
</evidence>
<dbReference type="Proteomes" id="UP000315289">
    <property type="component" value="Unassembled WGS sequence"/>
</dbReference>
<evidence type="ECO:0000259" key="1">
    <source>
        <dbReference type="Pfam" id="PF01368"/>
    </source>
</evidence>
<evidence type="ECO:0000259" key="2">
    <source>
        <dbReference type="Pfam" id="PF02272"/>
    </source>
</evidence>
<dbReference type="RefSeq" id="WP_144732910.1">
    <property type="nucleotide sequence ID" value="NZ_ML675587.1"/>
</dbReference>
<keyword evidence="4" id="KW-1185">Reference proteome</keyword>
<dbReference type="SUPFAM" id="SSF64182">
    <property type="entry name" value="DHH phosphoesterases"/>
    <property type="match status" value="1"/>
</dbReference>
<comment type="caution">
    <text evidence="3">The sequence shown here is derived from an EMBL/GenBank/DDBJ whole genome shotgun (WGS) entry which is preliminary data.</text>
</comment>
<protein>
    <submittedName>
        <fullName evidence="3">Putative DHHA1 domain protein</fullName>
    </submittedName>
</protein>
<sequence>MKSICISHKEDVDGIVSAALLQNALKIRNIFLVDYPNLLNSLDYTISLCHKNKKFSRVFICDVGLNKRNQTLFVDKLKTLILRNIEVIYIDHHYLEVEIKKELELIGVKLIHDVNDCTSVQIYHMLRAKISSKFSFYASAAALTDYMESNPKASSLVSKYDRTFLMLEACFLSYIISSSQKNIDFLKYISRAVSKGKMPHEIKDGFRLVREFCEKITNAITIIEEQSKHLDNISYFEHNLELSSSMIVNFVLGITGKKVGIAFKLKSNINSYILSIRGSKECKTHLGMLVNNLSAELNGSGGGHDKACGAVIPMENFKKFLDRLDQSIV</sequence>
<dbReference type="GO" id="GO:0003676">
    <property type="term" value="F:nucleic acid binding"/>
    <property type="evidence" value="ECO:0007669"/>
    <property type="project" value="InterPro"/>
</dbReference>
<gene>
    <name evidence="3" type="ORF">NARC_110150</name>
</gene>
<dbReference type="AlphaFoldDB" id="A0A557STM5"/>
<dbReference type="InterPro" id="IPR038763">
    <property type="entry name" value="DHH_sf"/>
</dbReference>
<dbReference type="Pfam" id="PF02272">
    <property type="entry name" value="DHHA1"/>
    <property type="match status" value="1"/>
</dbReference>
<name>A0A557STM5_9ARCH</name>
<dbReference type="InterPro" id="IPR003156">
    <property type="entry name" value="DHHA1_dom"/>
</dbReference>
<accession>A0A557STM5</accession>
<feature type="domain" description="DHHA1" evidence="2">
    <location>
        <begin position="245"/>
        <end position="328"/>
    </location>
</feature>
<organism evidence="3 4">
    <name type="scientific">Candidatus Nitrosocosmicus arcticus</name>
    <dbReference type="NCBI Taxonomy" id="2035267"/>
    <lineage>
        <taxon>Archaea</taxon>
        <taxon>Nitrososphaerota</taxon>
        <taxon>Nitrososphaeria</taxon>
        <taxon>Nitrososphaerales</taxon>
        <taxon>Nitrososphaeraceae</taxon>
        <taxon>Candidatus Nitrosocosmicus</taxon>
    </lineage>
</organism>
<feature type="domain" description="DDH" evidence="1">
    <location>
        <begin position="4"/>
        <end position="128"/>
    </location>
</feature>
<dbReference type="Gene3D" id="3.10.310.30">
    <property type="match status" value="1"/>
</dbReference>
<dbReference type="PANTHER" id="PTHR42146:SF1">
    <property type="entry name" value="OLIGORIBONUCLEASE NRNB"/>
    <property type="match status" value="1"/>
</dbReference>
<evidence type="ECO:0000313" key="4">
    <source>
        <dbReference type="Proteomes" id="UP000315289"/>
    </source>
</evidence>